<reference evidence="4 5" key="1">
    <citation type="submission" date="2014-05" db="EMBL/GenBank/DDBJ databases">
        <authorList>
            <person name="Bishop-Lilly K.A."/>
            <person name="Broomall S.M."/>
            <person name="Chain P.S."/>
            <person name="Chertkov O."/>
            <person name="Coyne S.R."/>
            <person name="Daligault H.E."/>
            <person name="Davenport K.W."/>
            <person name="Erkkila T."/>
            <person name="Frey K.G."/>
            <person name="Gibbons H.S."/>
            <person name="Gu W."/>
            <person name="Jaissle J."/>
            <person name="Johnson S.L."/>
            <person name="Koroleva G.I."/>
            <person name="Ladner J.T."/>
            <person name="Lo C.-C."/>
            <person name="Minogue T.D."/>
            <person name="Munk C."/>
            <person name="Palacios G.F."/>
            <person name="Redden C.L."/>
            <person name="Rosenzweig C.N."/>
            <person name="Scholz M.B."/>
            <person name="Teshima H."/>
            <person name="Xu Y."/>
        </authorList>
    </citation>
    <scope>NUCLEOTIDE SEQUENCE [LARGE SCALE GENOMIC DNA]</scope>
    <source>
        <strain evidence="4 5">DDS 22E-1</strain>
    </source>
</reference>
<dbReference type="InterPro" id="IPR050498">
    <property type="entry name" value="Ycf3"/>
</dbReference>
<accession>A0AAN0VKR3</accession>
<gene>
    <name evidence="4" type="ORF">DM39_7148</name>
</gene>
<dbReference type="AlphaFoldDB" id="A0AAN0VKR3"/>
<sequence length="764" mass="83667">MERDKRHGERGRGARMAQSGADLTGGHAAVMGAALRGSLHKARALLERGELAPAQRLYRGVLAIDPENAEALLLLGAACDRCGDSVEAERLMARALRTERRYAWAFANYGLVLVKLGRHEAALAPLREALRLDGRHAPAHVSLGNALLGLERHADAQKAYEQALAIAPALAEAWSNRGNALRALGRPADALISFDRALAISRNDFATHTNRGHALRDLGRYDEALRSYRLALVIRPRVPELLAQCGAMLLAMGNDAQALVFFDQALDAKPDDVDILYKTAVALDLLHRHEDLLARCDRILSLAPDHAGAWLGRANALNGMRRHAEAADAYARALAHDPDLLAALGNQGVALRMLERYADALSRYDGALEQIGANAQLLMSRGHTLQQLGRYDDALASFAAAAAVEPADAGGWALRGAALQQLWRFDEAIDCYRRMQALEPTKAAGHHEEAYCRLLIGDFAEGWKKYESRWVDAVAARSRRHADRPFWSGREPVAGKTILLYSEQGYGDTLQFCRYAARVEARGANVVLEVPPALKDLLSSLQGVRQLVAMGEPLPPFDLQCPLLSVPLALGTELETIPADPRYLHADLARVRDWQRRLEGCAPPGQIKVGLAWSGNPAHNNDVNRSIALAALAPLYGQRATFVSLHQQVRARDAATLAESGMRHFGAELRDFADTAALIACLDLVISVDTSVVHLAGALGKPVWVLLPRVPDWRWLLKREDSPWYPTARLFRQEKPGDWPTVIERVGQTLARHIDERHAQAGVG</sequence>
<dbReference type="InterPro" id="IPR002201">
    <property type="entry name" value="Glyco_trans_9"/>
</dbReference>
<feature type="repeat" description="TPR" evidence="3">
    <location>
        <begin position="375"/>
        <end position="408"/>
    </location>
</feature>
<feature type="repeat" description="TPR" evidence="3">
    <location>
        <begin position="171"/>
        <end position="204"/>
    </location>
</feature>
<dbReference type="GO" id="GO:0016757">
    <property type="term" value="F:glycosyltransferase activity"/>
    <property type="evidence" value="ECO:0007669"/>
    <property type="project" value="InterPro"/>
</dbReference>
<feature type="repeat" description="TPR" evidence="3">
    <location>
        <begin position="205"/>
        <end position="238"/>
    </location>
</feature>
<dbReference type="Pfam" id="PF07719">
    <property type="entry name" value="TPR_2"/>
    <property type="match status" value="1"/>
</dbReference>
<dbReference type="Proteomes" id="UP000029413">
    <property type="component" value="Chromosome 3"/>
</dbReference>
<protein>
    <submittedName>
        <fullName evidence="4">Tetratricopeptide repeat family protein</fullName>
    </submittedName>
</protein>
<dbReference type="InterPro" id="IPR013105">
    <property type="entry name" value="TPR_2"/>
</dbReference>
<name>A0AAN0VKR3_9BURK</name>
<keyword evidence="1" id="KW-0677">Repeat</keyword>
<dbReference type="InterPro" id="IPR019734">
    <property type="entry name" value="TPR_rpt"/>
</dbReference>
<feature type="repeat" description="TPR" evidence="3">
    <location>
        <begin position="103"/>
        <end position="136"/>
    </location>
</feature>
<evidence type="ECO:0000256" key="2">
    <source>
        <dbReference type="ARBA" id="ARBA00022803"/>
    </source>
</evidence>
<dbReference type="Gene3D" id="1.25.40.10">
    <property type="entry name" value="Tetratricopeptide repeat domain"/>
    <property type="match status" value="5"/>
</dbReference>
<evidence type="ECO:0000313" key="5">
    <source>
        <dbReference type="Proteomes" id="UP000029413"/>
    </source>
</evidence>
<dbReference type="SUPFAM" id="SSF53756">
    <property type="entry name" value="UDP-Glycosyltransferase/glycogen phosphorylase"/>
    <property type="match status" value="1"/>
</dbReference>
<dbReference type="KEGG" id="bcen:DM39_7148"/>
<dbReference type="EMBL" id="CP007782">
    <property type="protein sequence ID" value="AIO31038.1"/>
    <property type="molecule type" value="Genomic_DNA"/>
</dbReference>
<dbReference type="SMART" id="SM00028">
    <property type="entry name" value="TPR"/>
    <property type="match status" value="12"/>
</dbReference>
<dbReference type="InterPro" id="IPR011990">
    <property type="entry name" value="TPR-like_helical_dom_sf"/>
</dbReference>
<evidence type="ECO:0000256" key="3">
    <source>
        <dbReference type="PROSITE-ProRule" id="PRU00339"/>
    </source>
</evidence>
<dbReference type="Pfam" id="PF13181">
    <property type="entry name" value="TPR_8"/>
    <property type="match status" value="1"/>
</dbReference>
<dbReference type="PANTHER" id="PTHR44858:SF1">
    <property type="entry name" value="UDP-N-ACETYLGLUCOSAMINE--PEPTIDE N-ACETYLGLUCOSAMINYLTRANSFERASE SPINDLY-RELATED"/>
    <property type="match status" value="1"/>
</dbReference>
<feature type="repeat" description="TPR" evidence="3">
    <location>
        <begin position="137"/>
        <end position="170"/>
    </location>
</feature>
<keyword evidence="5" id="KW-1185">Reference proteome</keyword>
<dbReference type="Pfam" id="PF14559">
    <property type="entry name" value="TPR_19"/>
    <property type="match status" value="1"/>
</dbReference>
<organism evidence="4 5">
    <name type="scientific">Burkholderia cenocepacia</name>
    <dbReference type="NCBI Taxonomy" id="95486"/>
    <lineage>
        <taxon>Bacteria</taxon>
        <taxon>Pseudomonadati</taxon>
        <taxon>Pseudomonadota</taxon>
        <taxon>Betaproteobacteria</taxon>
        <taxon>Burkholderiales</taxon>
        <taxon>Burkholderiaceae</taxon>
        <taxon>Burkholderia</taxon>
        <taxon>Burkholderia cepacia complex</taxon>
    </lineage>
</organism>
<keyword evidence="2 3" id="KW-0802">TPR repeat</keyword>
<dbReference type="SUPFAM" id="SSF48452">
    <property type="entry name" value="TPR-like"/>
    <property type="match status" value="2"/>
</dbReference>
<dbReference type="PANTHER" id="PTHR44858">
    <property type="entry name" value="TETRATRICOPEPTIDE REPEAT PROTEIN 6"/>
    <property type="match status" value="1"/>
</dbReference>
<dbReference type="PROSITE" id="PS50005">
    <property type="entry name" value="TPR"/>
    <property type="match status" value="7"/>
</dbReference>
<evidence type="ECO:0000313" key="4">
    <source>
        <dbReference type="EMBL" id="AIO31038.1"/>
    </source>
</evidence>
<dbReference type="Gene3D" id="3.40.50.2000">
    <property type="entry name" value="Glycogen Phosphorylase B"/>
    <property type="match status" value="1"/>
</dbReference>
<dbReference type="Pfam" id="PF01075">
    <property type="entry name" value="Glyco_transf_9"/>
    <property type="match status" value="1"/>
</dbReference>
<proteinExistence type="predicted"/>
<dbReference type="Pfam" id="PF13432">
    <property type="entry name" value="TPR_16"/>
    <property type="match status" value="3"/>
</dbReference>
<feature type="repeat" description="TPR" evidence="3">
    <location>
        <begin position="409"/>
        <end position="442"/>
    </location>
</feature>
<feature type="repeat" description="TPR" evidence="3">
    <location>
        <begin position="239"/>
        <end position="272"/>
    </location>
</feature>
<evidence type="ECO:0000256" key="1">
    <source>
        <dbReference type="ARBA" id="ARBA00022737"/>
    </source>
</evidence>